<gene>
    <name evidence="1" type="ORF">WA026_008344</name>
</gene>
<reference evidence="1 2" key="1">
    <citation type="submission" date="2023-03" db="EMBL/GenBank/DDBJ databases">
        <title>Genome insight into feeding habits of ladybird beetles.</title>
        <authorList>
            <person name="Li H.-S."/>
            <person name="Huang Y.-H."/>
            <person name="Pang H."/>
        </authorList>
    </citation>
    <scope>NUCLEOTIDE SEQUENCE [LARGE SCALE GENOMIC DNA]</scope>
    <source>
        <strain evidence="1">SYSU_2023b</strain>
        <tissue evidence="1">Whole body</tissue>
    </source>
</reference>
<name>A0AAW1UFM2_9CUCU</name>
<feature type="non-terminal residue" evidence="1">
    <location>
        <position position="56"/>
    </location>
</feature>
<keyword evidence="2" id="KW-1185">Reference proteome</keyword>
<evidence type="ECO:0000313" key="2">
    <source>
        <dbReference type="Proteomes" id="UP001431783"/>
    </source>
</evidence>
<dbReference type="EMBL" id="JARQZJ010000063">
    <property type="protein sequence ID" value="KAK9879840.1"/>
    <property type="molecule type" value="Genomic_DNA"/>
</dbReference>
<dbReference type="AlphaFoldDB" id="A0AAW1UFM2"/>
<organism evidence="1 2">
    <name type="scientific">Henosepilachna vigintioctopunctata</name>
    <dbReference type="NCBI Taxonomy" id="420089"/>
    <lineage>
        <taxon>Eukaryota</taxon>
        <taxon>Metazoa</taxon>
        <taxon>Ecdysozoa</taxon>
        <taxon>Arthropoda</taxon>
        <taxon>Hexapoda</taxon>
        <taxon>Insecta</taxon>
        <taxon>Pterygota</taxon>
        <taxon>Neoptera</taxon>
        <taxon>Endopterygota</taxon>
        <taxon>Coleoptera</taxon>
        <taxon>Polyphaga</taxon>
        <taxon>Cucujiformia</taxon>
        <taxon>Coccinelloidea</taxon>
        <taxon>Coccinellidae</taxon>
        <taxon>Epilachninae</taxon>
        <taxon>Epilachnini</taxon>
        <taxon>Henosepilachna</taxon>
    </lineage>
</organism>
<proteinExistence type="predicted"/>
<sequence length="56" mass="6367">MSISGYEQAGYFCRPPKKHGGTMIYVKSRHQISSLDISWFSEVQCEVCGIRVTIQN</sequence>
<dbReference type="Proteomes" id="UP001431783">
    <property type="component" value="Unassembled WGS sequence"/>
</dbReference>
<protein>
    <submittedName>
        <fullName evidence="1">Uncharacterized protein</fullName>
    </submittedName>
</protein>
<comment type="caution">
    <text evidence="1">The sequence shown here is derived from an EMBL/GenBank/DDBJ whole genome shotgun (WGS) entry which is preliminary data.</text>
</comment>
<evidence type="ECO:0000313" key="1">
    <source>
        <dbReference type="EMBL" id="KAK9879840.1"/>
    </source>
</evidence>
<accession>A0AAW1UFM2</accession>